<dbReference type="EMBL" id="VSSQ01070265">
    <property type="protein sequence ID" value="MPN22104.1"/>
    <property type="molecule type" value="Genomic_DNA"/>
</dbReference>
<name>A0A645GDL1_9ZZZZ</name>
<sequence length="50" mass="5829">MRKQEDNTYQGILFIKEMLRYGAGAVTKFIDILTELSSKIIYKSWLKISS</sequence>
<gene>
    <name evidence="1" type="ORF">SDC9_169487</name>
</gene>
<accession>A0A645GDL1</accession>
<proteinExistence type="predicted"/>
<evidence type="ECO:0000313" key="1">
    <source>
        <dbReference type="EMBL" id="MPN22104.1"/>
    </source>
</evidence>
<protein>
    <submittedName>
        <fullName evidence="1">Uncharacterized protein</fullName>
    </submittedName>
</protein>
<comment type="caution">
    <text evidence="1">The sequence shown here is derived from an EMBL/GenBank/DDBJ whole genome shotgun (WGS) entry which is preliminary data.</text>
</comment>
<dbReference type="AlphaFoldDB" id="A0A645GDL1"/>
<organism evidence="1">
    <name type="scientific">bioreactor metagenome</name>
    <dbReference type="NCBI Taxonomy" id="1076179"/>
    <lineage>
        <taxon>unclassified sequences</taxon>
        <taxon>metagenomes</taxon>
        <taxon>ecological metagenomes</taxon>
    </lineage>
</organism>
<reference evidence="1" key="1">
    <citation type="submission" date="2019-08" db="EMBL/GenBank/DDBJ databases">
        <authorList>
            <person name="Kucharzyk K."/>
            <person name="Murdoch R.W."/>
            <person name="Higgins S."/>
            <person name="Loffler F."/>
        </authorList>
    </citation>
    <scope>NUCLEOTIDE SEQUENCE</scope>
</reference>